<dbReference type="PANTHER" id="PTHR43591:SF109">
    <property type="entry name" value="METHYLTRANSFERASE TYPE 11 DOMAIN-CONTAINING PROTEIN"/>
    <property type="match status" value="1"/>
</dbReference>
<dbReference type="EMBL" id="MFGX01000052">
    <property type="protein sequence ID" value="OGF55597.1"/>
    <property type="molecule type" value="Genomic_DNA"/>
</dbReference>
<evidence type="ECO:0000256" key="3">
    <source>
        <dbReference type="ARBA" id="ARBA00022691"/>
    </source>
</evidence>
<protein>
    <submittedName>
        <fullName evidence="5">16S rRNA (Cytosine(1402)-N(4))-methyltransferase</fullName>
    </submittedName>
</protein>
<evidence type="ECO:0000313" key="5">
    <source>
        <dbReference type="EMBL" id="OGF55597.1"/>
    </source>
</evidence>
<dbReference type="PROSITE" id="PS01184">
    <property type="entry name" value="UBIE_2"/>
    <property type="match status" value="1"/>
</dbReference>
<keyword evidence="1 5" id="KW-0489">Methyltransferase</keyword>
<dbReference type="Gene3D" id="3.40.50.150">
    <property type="entry name" value="Vaccinia Virus protein VP39"/>
    <property type="match status" value="1"/>
</dbReference>
<organism evidence="5 6">
    <name type="scientific">Fraserbacteria sp. (strain RBG_16_55_9)</name>
    <dbReference type="NCBI Taxonomy" id="1817864"/>
    <lineage>
        <taxon>Bacteria</taxon>
        <taxon>Candidatus Fraseribacteriota</taxon>
    </lineage>
</organism>
<dbReference type="Proteomes" id="UP000179157">
    <property type="component" value="Unassembled WGS sequence"/>
</dbReference>
<evidence type="ECO:0000256" key="2">
    <source>
        <dbReference type="ARBA" id="ARBA00022679"/>
    </source>
</evidence>
<keyword evidence="2 5" id="KW-0808">Transferase</keyword>
<dbReference type="InterPro" id="IPR013216">
    <property type="entry name" value="Methyltransf_11"/>
</dbReference>
<dbReference type="AlphaFoldDB" id="A0A1F5UWQ5"/>
<dbReference type="Pfam" id="PF08241">
    <property type="entry name" value="Methyltransf_11"/>
    <property type="match status" value="1"/>
</dbReference>
<name>A0A1F5UWQ5_FRAXR</name>
<dbReference type="InterPro" id="IPR029063">
    <property type="entry name" value="SAM-dependent_MTases_sf"/>
</dbReference>
<evidence type="ECO:0000256" key="1">
    <source>
        <dbReference type="ARBA" id="ARBA00022603"/>
    </source>
</evidence>
<comment type="caution">
    <text evidence="5">The sequence shown here is derived from an EMBL/GenBank/DDBJ whole genome shotgun (WGS) entry which is preliminary data.</text>
</comment>
<dbReference type="InterPro" id="IPR023576">
    <property type="entry name" value="UbiE/COQ5_MeTrFase_CS"/>
</dbReference>
<dbReference type="GO" id="GO:0032259">
    <property type="term" value="P:methylation"/>
    <property type="evidence" value="ECO:0007669"/>
    <property type="project" value="UniProtKB-KW"/>
</dbReference>
<dbReference type="SUPFAM" id="SSF53335">
    <property type="entry name" value="S-adenosyl-L-methionine-dependent methyltransferases"/>
    <property type="match status" value="1"/>
</dbReference>
<dbReference type="GO" id="GO:0008757">
    <property type="term" value="F:S-adenosylmethionine-dependent methyltransferase activity"/>
    <property type="evidence" value="ECO:0007669"/>
    <property type="project" value="InterPro"/>
</dbReference>
<accession>A0A1F5UWQ5</accession>
<feature type="non-terminal residue" evidence="5">
    <location>
        <position position="188"/>
    </location>
</feature>
<dbReference type="PANTHER" id="PTHR43591">
    <property type="entry name" value="METHYLTRANSFERASE"/>
    <property type="match status" value="1"/>
</dbReference>
<sequence length="188" mass="21435">MEMQSFEKWFVNSRIFNFVHTRVYLPKVFALMDGHIGSIALELGCGTGVTTREILRRFPNVRVIAIDYDPEQVKAAKQRLASFGNRIVVQQGDATALALPDASVDAVFEFNVFHHIHECEKAMAEIWRVLKPGGAFYAMDLSQRFFQLPLIESLFPPEVLFTKQEFIQSLEASGLRVRRTAGSELMFY</sequence>
<feature type="domain" description="Methyltransferase type 11" evidence="4">
    <location>
        <begin position="41"/>
        <end position="137"/>
    </location>
</feature>
<gene>
    <name evidence="5" type="ORF">A2Z21_09235</name>
</gene>
<dbReference type="STRING" id="1817864.A2Z21_09235"/>
<proteinExistence type="predicted"/>
<keyword evidence="3" id="KW-0949">S-adenosyl-L-methionine</keyword>
<reference evidence="5 6" key="1">
    <citation type="journal article" date="2016" name="Nat. Commun.">
        <title>Thousands of microbial genomes shed light on interconnected biogeochemical processes in an aquifer system.</title>
        <authorList>
            <person name="Anantharaman K."/>
            <person name="Brown C.T."/>
            <person name="Hug L.A."/>
            <person name="Sharon I."/>
            <person name="Castelle C.J."/>
            <person name="Probst A.J."/>
            <person name="Thomas B.C."/>
            <person name="Singh A."/>
            <person name="Wilkins M.J."/>
            <person name="Karaoz U."/>
            <person name="Brodie E.L."/>
            <person name="Williams K.H."/>
            <person name="Hubbard S.S."/>
            <person name="Banfield J.F."/>
        </authorList>
    </citation>
    <scope>NUCLEOTIDE SEQUENCE [LARGE SCALE GENOMIC DNA]</scope>
    <source>
        <strain evidence="6">RBG_16_55_9</strain>
    </source>
</reference>
<dbReference type="CDD" id="cd02440">
    <property type="entry name" value="AdoMet_MTases"/>
    <property type="match status" value="1"/>
</dbReference>
<evidence type="ECO:0000313" key="6">
    <source>
        <dbReference type="Proteomes" id="UP000179157"/>
    </source>
</evidence>
<evidence type="ECO:0000259" key="4">
    <source>
        <dbReference type="Pfam" id="PF08241"/>
    </source>
</evidence>